<comment type="caution">
    <text evidence="2">The sequence shown here is derived from an EMBL/GenBank/DDBJ whole genome shotgun (WGS) entry which is preliminary data.</text>
</comment>
<name>A0A0L0VCW6_9BASI</name>
<dbReference type="AlphaFoldDB" id="A0A0L0VCW6"/>
<protein>
    <submittedName>
        <fullName evidence="2">Uncharacterized protein</fullName>
    </submittedName>
</protein>
<sequence>MATIDKSTAGLYGCSQRPSTRIGRSNIPLPIQTSRALYDEIELTGSQTLPINLPGSSSLHPASDSRVLQKSKDQPPFTANSISFPSHLLPRTSLSSRASTVSSTSSFIRALRSFNPPPIPTVRPPSSSKVIRSTPKSQPDRQIVSSSPETRRCLLMQPTAPRPISTTNSIQFPASSPPASPTWAKSTAANAETGCDPRETFDRLIKHWLTSKFEADLSYPNTASPNQSLVPELDILVGFKSITDKLSLPQLSRREVWATLRHVFPSAKSWAIPSLPGLRSNQELVVLGIKPKRAHHKTLKHPQARVTSDASSKFELLDFTRPIPSGSHSTELIEYMRRKICESNQPTSPARVKHSPIPFHKKRMATHVIEDTSIDQKMKKKHPCDPLRLFRFDDRRQSGSPDKSDKDLVYLLGTRIWTSLIQACKRTKDDFQAGEILVASWMERMNKYEFDVICNNSKSSNTRTTETASKKIIKISCPFQNFKKQKIKLFKYQPIESFNSIVFDVGRRHADNLAQYDRVQAAGASNASKSILKDFNIVQISTHPVVNRDQKQVKQRLDTRTKPTFFKKKNAYQSDKQQAEKITNGRQDEEQRGKSLELYPTSVNSNGASGIARSEQDKKPAIVGNLFEQINQSFRNKRKSLSIDRLSINRHHHQQQQKLYNSHRQYHPPIHQDSFGCIRAYNCASSDASVSHSTLTLLEISIEFNLLYLNQLKFQIKLLQEEAI</sequence>
<evidence type="ECO:0000313" key="2">
    <source>
        <dbReference type="EMBL" id="KNE97115.1"/>
    </source>
</evidence>
<gene>
    <name evidence="2" type="ORF">PSTG_09542</name>
</gene>
<reference evidence="3" key="1">
    <citation type="submission" date="2014-03" db="EMBL/GenBank/DDBJ databases">
        <title>The Genome Sequence of Puccinia striiformis f. sp. tritici PST-78.</title>
        <authorList>
            <consortium name="The Broad Institute Genome Sequencing Platform"/>
            <person name="Cuomo C."/>
            <person name="Hulbert S."/>
            <person name="Chen X."/>
            <person name="Walker B."/>
            <person name="Young S.K."/>
            <person name="Zeng Q."/>
            <person name="Gargeya S."/>
            <person name="Fitzgerald M."/>
            <person name="Haas B."/>
            <person name="Abouelleil A."/>
            <person name="Alvarado L."/>
            <person name="Arachchi H.M."/>
            <person name="Berlin A.M."/>
            <person name="Chapman S.B."/>
            <person name="Goldberg J."/>
            <person name="Griggs A."/>
            <person name="Gujja S."/>
            <person name="Hansen M."/>
            <person name="Howarth C."/>
            <person name="Imamovic A."/>
            <person name="Larimer J."/>
            <person name="McCowan C."/>
            <person name="Montmayeur A."/>
            <person name="Murphy C."/>
            <person name="Neiman D."/>
            <person name="Pearson M."/>
            <person name="Priest M."/>
            <person name="Roberts A."/>
            <person name="Saif S."/>
            <person name="Shea T."/>
            <person name="Sisk P."/>
            <person name="Sykes S."/>
            <person name="Wortman J."/>
            <person name="Nusbaum C."/>
            <person name="Birren B."/>
        </authorList>
    </citation>
    <scope>NUCLEOTIDE SEQUENCE [LARGE SCALE GENOMIC DNA]</scope>
    <source>
        <strain evidence="3">race PST-78</strain>
    </source>
</reference>
<accession>A0A0L0VCW6</accession>
<feature type="region of interest" description="Disordered" evidence="1">
    <location>
        <begin position="49"/>
        <end position="84"/>
    </location>
</feature>
<dbReference type="Proteomes" id="UP000054564">
    <property type="component" value="Unassembled WGS sequence"/>
</dbReference>
<evidence type="ECO:0000313" key="3">
    <source>
        <dbReference type="Proteomes" id="UP000054564"/>
    </source>
</evidence>
<feature type="compositionally biased region" description="Polar residues" evidence="1">
    <location>
        <begin position="49"/>
        <end position="60"/>
    </location>
</feature>
<feature type="compositionally biased region" description="Basic and acidic residues" evidence="1">
    <location>
        <begin position="586"/>
        <end position="595"/>
    </location>
</feature>
<proteinExistence type="predicted"/>
<feature type="region of interest" description="Disordered" evidence="1">
    <location>
        <begin position="162"/>
        <end position="184"/>
    </location>
</feature>
<keyword evidence="3" id="KW-1185">Reference proteome</keyword>
<dbReference type="EMBL" id="AJIL01000072">
    <property type="protein sequence ID" value="KNE97115.1"/>
    <property type="molecule type" value="Genomic_DNA"/>
</dbReference>
<feature type="region of interest" description="Disordered" evidence="1">
    <location>
        <begin position="571"/>
        <end position="616"/>
    </location>
</feature>
<feature type="region of interest" description="Disordered" evidence="1">
    <location>
        <begin position="1"/>
        <end position="26"/>
    </location>
</feature>
<feature type="compositionally biased region" description="Polar residues" evidence="1">
    <location>
        <begin position="571"/>
        <end position="585"/>
    </location>
</feature>
<organism evidence="2 3">
    <name type="scientific">Puccinia striiformis f. sp. tritici PST-78</name>
    <dbReference type="NCBI Taxonomy" id="1165861"/>
    <lineage>
        <taxon>Eukaryota</taxon>
        <taxon>Fungi</taxon>
        <taxon>Dikarya</taxon>
        <taxon>Basidiomycota</taxon>
        <taxon>Pucciniomycotina</taxon>
        <taxon>Pucciniomycetes</taxon>
        <taxon>Pucciniales</taxon>
        <taxon>Pucciniaceae</taxon>
        <taxon>Puccinia</taxon>
    </lineage>
</organism>
<evidence type="ECO:0000256" key="1">
    <source>
        <dbReference type="SAM" id="MobiDB-lite"/>
    </source>
</evidence>
<feature type="region of interest" description="Disordered" evidence="1">
    <location>
        <begin position="115"/>
        <end position="148"/>
    </location>
</feature>
<dbReference type="OrthoDB" id="2507531at2759"/>